<dbReference type="InterPro" id="IPR002657">
    <property type="entry name" value="BilAc:Na_symport/Acr3"/>
</dbReference>
<comment type="subcellular location">
    <subcellularLocation>
        <location evidence="1">Membrane</location>
        <topology evidence="1">Multi-pass membrane protein</topology>
    </subcellularLocation>
</comment>
<dbReference type="Proteomes" id="UP000549394">
    <property type="component" value="Unassembled WGS sequence"/>
</dbReference>
<dbReference type="InterPro" id="IPR038770">
    <property type="entry name" value="Na+/solute_symporter_sf"/>
</dbReference>
<evidence type="ECO:0000256" key="3">
    <source>
        <dbReference type="ARBA" id="ARBA00022692"/>
    </source>
</evidence>
<evidence type="ECO:0000256" key="5">
    <source>
        <dbReference type="ARBA" id="ARBA00022989"/>
    </source>
</evidence>
<dbReference type="Pfam" id="PF01758">
    <property type="entry name" value="SBF"/>
    <property type="match status" value="1"/>
</dbReference>
<accession>A0A7I8VV39</accession>
<feature type="transmembrane region" description="Helical" evidence="7">
    <location>
        <begin position="286"/>
        <end position="306"/>
    </location>
</feature>
<dbReference type="AlphaFoldDB" id="A0A7I8VV39"/>
<dbReference type="PANTHER" id="PTHR10361">
    <property type="entry name" value="SODIUM-BILE ACID COTRANSPORTER"/>
    <property type="match status" value="1"/>
</dbReference>
<protein>
    <submittedName>
        <fullName evidence="8">DgyrCDS8728</fullName>
    </submittedName>
</protein>
<feature type="transmembrane region" description="Helical" evidence="7">
    <location>
        <begin position="185"/>
        <end position="208"/>
    </location>
</feature>
<evidence type="ECO:0000313" key="9">
    <source>
        <dbReference type="Proteomes" id="UP000549394"/>
    </source>
</evidence>
<dbReference type="Gene3D" id="1.20.1530.20">
    <property type="match status" value="1"/>
</dbReference>
<feature type="transmembrane region" description="Helical" evidence="7">
    <location>
        <begin position="220"/>
        <end position="242"/>
    </location>
</feature>
<feature type="transmembrane region" description="Helical" evidence="7">
    <location>
        <begin position="254"/>
        <end position="274"/>
    </location>
</feature>
<evidence type="ECO:0000256" key="4">
    <source>
        <dbReference type="ARBA" id="ARBA00022847"/>
    </source>
</evidence>
<dbReference type="EMBL" id="CAJFCJ010000012">
    <property type="protein sequence ID" value="CAD5120153.1"/>
    <property type="molecule type" value="Genomic_DNA"/>
</dbReference>
<reference evidence="8 9" key="1">
    <citation type="submission" date="2020-08" db="EMBL/GenBank/DDBJ databases">
        <authorList>
            <person name="Hejnol A."/>
        </authorList>
    </citation>
    <scope>NUCLEOTIDE SEQUENCE [LARGE SCALE GENOMIC DNA]</scope>
</reference>
<keyword evidence="4" id="KW-0813">Transport</keyword>
<feature type="transmembrane region" description="Helical" evidence="7">
    <location>
        <begin position="58"/>
        <end position="77"/>
    </location>
</feature>
<evidence type="ECO:0000256" key="7">
    <source>
        <dbReference type="SAM" id="Phobius"/>
    </source>
</evidence>
<dbReference type="OrthoDB" id="203097at2759"/>
<dbReference type="InterPro" id="IPR004710">
    <property type="entry name" value="Bilac:Na_transpt"/>
</dbReference>
<gene>
    <name evidence="8" type="ORF">DGYR_LOCUS8285</name>
</gene>
<keyword evidence="9" id="KW-1185">Reference proteome</keyword>
<evidence type="ECO:0000256" key="2">
    <source>
        <dbReference type="ARBA" id="ARBA00006528"/>
    </source>
</evidence>
<name>A0A7I8VV39_9ANNE</name>
<feature type="transmembrane region" description="Helical" evidence="7">
    <location>
        <begin position="152"/>
        <end position="173"/>
    </location>
</feature>
<sequence>MEISTYYSTLTTGQPEEGWRKRLRTAYQILIPITLAFIMLAMGCDIQPKVVIKTLKRPLAPIIGASCQFILLPLVAFGMGKAFNYETEIGVGMLIVACCPGGAVSNIFCYWTRGNLTLSVTMTSISTVLAFGFMPLNLFIYTRGFNSRNVKVPYLEIFLGLVLTLVPLTIGGFIKRFFPKAAGVFIRIGSFAGIAMIIMAGIMQRFIYSNNAKRKDSWKIILGAAILPLLGFFLGFGISSLAFKWLKMPERRTIAFETSCQNVGLALTLVSFAFKGTRDQIGAYTQFPLFFSLFMMVEAIGLCIFIKGYQIYKDKKRVVHESPQKDNLDQNDHGKIPELTESENGVIINKAFMDSFHKL</sequence>
<feature type="transmembrane region" description="Helical" evidence="7">
    <location>
        <begin position="118"/>
        <end position="140"/>
    </location>
</feature>
<keyword evidence="6 7" id="KW-0472">Membrane</keyword>
<comment type="caution">
    <text evidence="8">The sequence shown here is derived from an EMBL/GenBank/DDBJ whole genome shotgun (WGS) entry which is preliminary data.</text>
</comment>
<organism evidence="8 9">
    <name type="scientific">Dimorphilus gyrociliatus</name>
    <dbReference type="NCBI Taxonomy" id="2664684"/>
    <lineage>
        <taxon>Eukaryota</taxon>
        <taxon>Metazoa</taxon>
        <taxon>Spiralia</taxon>
        <taxon>Lophotrochozoa</taxon>
        <taxon>Annelida</taxon>
        <taxon>Polychaeta</taxon>
        <taxon>Polychaeta incertae sedis</taxon>
        <taxon>Dinophilidae</taxon>
        <taxon>Dimorphilus</taxon>
    </lineage>
</organism>
<evidence type="ECO:0000256" key="1">
    <source>
        <dbReference type="ARBA" id="ARBA00004141"/>
    </source>
</evidence>
<feature type="transmembrane region" description="Helical" evidence="7">
    <location>
        <begin position="26"/>
        <end position="46"/>
    </location>
</feature>
<keyword evidence="4" id="KW-0769">Symport</keyword>
<comment type="similarity">
    <text evidence="2">Belongs to the bile acid:sodium symporter (BASS) (TC 2.A.28) family.</text>
</comment>
<feature type="transmembrane region" description="Helical" evidence="7">
    <location>
        <begin position="89"/>
        <end position="111"/>
    </location>
</feature>
<dbReference type="PANTHER" id="PTHR10361:SF28">
    <property type="entry name" value="P3 PROTEIN-RELATED"/>
    <property type="match status" value="1"/>
</dbReference>
<dbReference type="GO" id="GO:0015293">
    <property type="term" value="F:symporter activity"/>
    <property type="evidence" value="ECO:0007669"/>
    <property type="project" value="UniProtKB-KW"/>
</dbReference>
<dbReference type="GO" id="GO:0016020">
    <property type="term" value="C:membrane"/>
    <property type="evidence" value="ECO:0007669"/>
    <property type="project" value="UniProtKB-SubCell"/>
</dbReference>
<evidence type="ECO:0000313" key="8">
    <source>
        <dbReference type="EMBL" id="CAD5120153.1"/>
    </source>
</evidence>
<keyword evidence="3 7" id="KW-0812">Transmembrane</keyword>
<proteinExistence type="inferred from homology"/>
<keyword evidence="5 7" id="KW-1133">Transmembrane helix</keyword>
<evidence type="ECO:0000256" key="6">
    <source>
        <dbReference type="ARBA" id="ARBA00023136"/>
    </source>
</evidence>